<feature type="domain" description="Formyl transferase N-terminal" evidence="7">
    <location>
        <begin position="5"/>
        <end position="189"/>
    </location>
</feature>
<comment type="caution">
    <text evidence="8">The sequence shown here is derived from an EMBL/GenBank/DDBJ whole genome shotgun (WGS) entry which is preliminary data.</text>
</comment>
<comment type="pathway">
    <text evidence="1 6">Purine metabolism; IMP biosynthesis via de novo pathway; N(2)-formyl-N(1)-(5-phospho-D-ribosyl)glycinamide from N(1)-(5-phospho-D-ribosyl)glycinamide (10-formyl THF route): step 1/1.</text>
</comment>
<dbReference type="InterPro" id="IPR001555">
    <property type="entry name" value="GART_AS"/>
</dbReference>
<evidence type="ECO:0000256" key="6">
    <source>
        <dbReference type="HAMAP-Rule" id="MF_01930"/>
    </source>
</evidence>
<dbReference type="GO" id="GO:0004644">
    <property type="term" value="F:phosphoribosylglycinamide formyltransferase activity"/>
    <property type="evidence" value="ECO:0007669"/>
    <property type="project" value="UniProtKB-UniRule"/>
</dbReference>
<evidence type="ECO:0000256" key="5">
    <source>
        <dbReference type="ARBA" id="ARBA00047664"/>
    </source>
</evidence>
<dbReference type="PANTHER" id="PTHR43369:SF2">
    <property type="entry name" value="PHOSPHORIBOSYLGLYCINAMIDE FORMYLTRANSFERASE"/>
    <property type="match status" value="1"/>
</dbReference>
<dbReference type="Proteomes" id="UP000540412">
    <property type="component" value="Unassembled WGS sequence"/>
</dbReference>
<keyword evidence="3 6" id="KW-0658">Purine biosynthesis</keyword>
<evidence type="ECO:0000256" key="2">
    <source>
        <dbReference type="ARBA" id="ARBA00022679"/>
    </source>
</evidence>
<dbReference type="SUPFAM" id="SSF53328">
    <property type="entry name" value="Formyltransferase"/>
    <property type="match status" value="1"/>
</dbReference>
<dbReference type="PANTHER" id="PTHR43369">
    <property type="entry name" value="PHOSPHORIBOSYLGLYCINAMIDE FORMYLTRANSFERASE"/>
    <property type="match status" value="1"/>
</dbReference>
<dbReference type="NCBIfam" id="TIGR00639">
    <property type="entry name" value="PurN"/>
    <property type="match status" value="1"/>
</dbReference>
<dbReference type="EMBL" id="JACHIT010000002">
    <property type="protein sequence ID" value="MBB5918188.1"/>
    <property type="molecule type" value="Genomic_DNA"/>
</dbReference>
<accession>A0A7W9PMF8</accession>
<dbReference type="UniPathway" id="UPA00074">
    <property type="reaction ID" value="UER00126"/>
</dbReference>
<feature type="binding site" evidence="6">
    <location>
        <begin position="14"/>
        <end position="16"/>
    </location>
    <ligand>
        <name>N(1)-(5-phospho-beta-D-ribosyl)glycinamide</name>
        <dbReference type="ChEBI" id="CHEBI:143788"/>
    </ligand>
</feature>
<dbReference type="GO" id="GO:0006189">
    <property type="term" value="P:'de novo' IMP biosynthetic process"/>
    <property type="evidence" value="ECO:0007669"/>
    <property type="project" value="UniProtKB-UniRule"/>
</dbReference>
<comment type="caution">
    <text evidence="6">Lacks conserved residue(s) required for the propagation of feature annotation.</text>
</comment>
<evidence type="ECO:0000313" key="8">
    <source>
        <dbReference type="EMBL" id="MBB5918188.1"/>
    </source>
</evidence>
<dbReference type="AlphaFoldDB" id="A0A7W9PMF8"/>
<dbReference type="InterPro" id="IPR002376">
    <property type="entry name" value="Formyl_transf_N"/>
</dbReference>
<feature type="active site" description="Proton donor" evidence="6">
    <location>
        <position position="111"/>
    </location>
</feature>
<sequence length="207" mass="21747">MSGVHVAVLASHNGSNLRALHRTSLSPDSPFTISLVISNNSGSGALAFARDAGIPALHLSGSTHPEPELLDAAIRSALTAHETDLVVTAGYMKKLGPRTRAEYTSRIVNVHPALLPRHGGKGMYGNAVHEAVLASGDTVSGPTVHLVTEDYDAGPVLAQARVPVVPGDTAESLAERVLVAEHDLLPAVVRRLAASMSHTPTPHRRPW</sequence>
<comment type="similarity">
    <text evidence="4 6">Belongs to the GART family.</text>
</comment>
<evidence type="ECO:0000256" key="3">
    <source>
        <dbReference type="ARBA" id="ARBA00022755"/>
    </source>
</evidence>
<evidence type="ECO:0000256" key="4">
    <source>
        <dbReference type="ARBA" id="ARBA00038440"/>
    </source>
</evidence>
<dbReference type="RefSeq" id="WP_083905268.1">
    <property type="nucleotide sequence ID" value="NZ_JACHIT010000002.1"/>
</dbReference>
<evidence type="ECO:0000313" key="9">
    <source>
        <dbReference type="Proteomes" id="UP000540412"/>
    </source>
</evidence>
<dbReference type="InterPro" id="IPR004607">
    <property type="entry name" value="GART"/>
</dbReference>
<dbReference type="InterPro" id="IPR036477">
    <property type="entry name" value="Formyl_transf_N_sf"/>
</dbReference>
<organism evidence="8 9">
    <name type="scientific">Nocardia transvalensis</name>
    <dbReference type="NCBI Taxonomy" id="37333"/>
    <lineage>
        <taxon>Bacteria</taxon>
        <taxon>Bacillati</taxon>
        <taxon>Actinomycetota</taxon>
        <taxon>Actinomycetes</taxon>
        <taxon>Mycobacteriales</taxon>
        <taxon>Nocardiaceae</taxon>
        <taxon>Nocardia</taxon>
    </lineage>
</organism>
<keyword evidence="9" id="KW-1185">Reference proteome</keyword>
<feature type="site" description="Raises pKa of active site His" evidence="6">
    <location>
        <position position="152"/>
    </location>
</feature>
<feature type="binding site" evidence="6">
    <location>
        <position position="109"/>
    </location>
    <ligand>
        <name>(6R)-10-formyltetrahydrofolate</name>
        <dbReference type="ChEBI" id="CHEBI:195366"/>
    </ligand>
</feature>
<gene>
    <name evidence="6" type="primary">purN</name>
    <name evidence="8" type="ORF">BJY24_007100</name>
</gene>
<proteinExistence type="inferred from homology"/>
<comment type="catalytic activity">
    <reaction evidence="5 6">
        <text>N(1)-(5-phospho-beta-D-ribosyl)glycinamide + (6R)-10-formyltetrahydrofolate = N(2)-formyl-N(1)-(5-phospho-beta-D-ribosyl)glycinamide + (6S)-5,6,7,8-tetrahydrofolate + H(+)</text>
        <dbReference type="Rhea" id="RHEA:15053"/>
        <dbReference type="ChEBI" id="CHEBI:15378"/>
        <dbReference type="ChEBI" id="CHEBI:57453"/>
        <dbReference type="ChEBI" id="CHEBI:143788"/>
        <dbReference type="ChEBI" id="CHEBI:147286"/>
        <dbReference type="ChEBI" id="CHEBI:195366"/>
        <dbReference type="EC" id="2.1.2.2"/>
    </reaction>
</comment>
<dbReference type="PROSITE" id="PS00373">
    <property type="entry name" value="GART"/>
    <property type="match status" value="1"/>
</dbReference>
<dbReference type="Pfam" id="PF00551">
    <property type="entry name" value="Formyl_trans_N"/>
    <property type="match status" value="1"/>
</dbReference>
<evidence type="ECO:0000259" key="7">
    <source>
        <dbReference type="Pfam" id="PF00551"/>
    </source>
</evidence>
<dbReference type="CDD" id="cd08645">
    <property type="entry name" value="FMT_core_GART"/>
    <property type="match status" value="1"/>
</dbReference>
<name>A0A7W9PMF8_9NOCA</name>
<dbReference type="GO" id="GO:0005829">
    <property type="term" value="C:cytosol"/>
    <property type="evidence" value="ECO:0007669"/>
    <property type="project" value="TreeGrafter"/>
</dbReference>
<dbReference type="Gene3D" id="3.40.50.170">
    <property type="entry name" value="Formyl transferase, N-terminal domain"/>
    <property type="match status" value="1"/>
</dbReference>
<protein>
    <recommendedName>
        <fullName evidence="6">Phosphoribosylglycinamide formyltransferase</fullName>
        <ecNumber evidence="6">2.1.2.2</ecNumber>
    </recommendedName>
    <alternativeName>
        <fullName evidence="6">5'-phosphoribosylglycinamide transformylase</fullName>
    </alternativeName>
    <alternativeName>
        <fullName evidence="6">GAR transformylase</fullName>
        <shortName evidence="6">GART</shortName>
    </alternativeName>
</protein>
<dbReference type="EC" id="2.1.2.2" evidence="6"/>
<comment type="function">
    <text evidence="6">Catalyzes the transfer of a formyl group from 10-formyltetrahydrofolate to 5-phospho-ribosyl-glycinamide (GAR), producing 5-phospho-ribosyl-N-formylglycinamide (FGAR) and tetrahydrofolate.</text>
</comment>
<dbReference type="HAMAP" id="MF_01930">
    <property type="entry name" value="PurN"/>
    <property type="match status" value="1"/>
</dbReference>
<evidence type="ECO:0000256" key="1">
    <source>
        <dbReference type="ARBA" id="ARBA00005054"/>
    </source>
</evidence>
<reference evidence="8 9" key="1">
    <citation type="submission" date="2020-08" db="EMBL/GenBank/DDBJ databases">
        <title>Sequencing the genomes of 1000 actinobacteria strains.</title>
        <authorList>
            <person name="Klenk H.-P."/>
        </authorList>
    </citation>
    <scope>NUCLEOTIDE SEQUENCE [LARGE SCALE GENOMIC DNA]</scope>
    <source>
        <strain evidence="8 9">DSM 43582</strain>
    </source>
</reference>
<keyword evidence="2 6" id="KW-0808">Transferase</keyword>